<feature type="compositionally biased region" description="Gly residues" evidence="1">
    <location>
        <begin position="130"/>
        <end position="140"/>
    </location>
</feature>
<evidence type="ECO:0000313" key="3">
    <source>
        <dbReference type="Proteomes" id="UP000224634"/>
    </source>
</evidence>
<sequence length="150" mass="16624">MAKICCLVFYDAHDTRLFTIKINSYRLPLFFHLENLGKERCVEVKPKYSWKKLHVEISFTTVAERKVVLTLRGRSAMNDVLDIKCEEDEVATVYKKPGKELESGKRSEKYEAKMKAGADAALAGFDAGVAAGGDGNGDSAGGRREESSRS</sequence>
<organism evidence="2 3">
    <name type="scientific">Polytolypa hystricis (strain UAMH7299)</name>
    <dbReference type="NCBI Taxonomy" id="1447883"/>
    <lineage>
        <taxon>Eukaryota</taxon>
        <taxon>Fungi</taxon>
        <taxon>Dikarya</taxon>
        <taxon>Ascomycota</taxon>
        <taxon>Pezizomycotina</taxon>
        <taxon>Eurotiomycetes</taxon>
        <taxon>Eurotiomycetidae</taxon>
        <taxon>Onygenales</taxon>
        <taxon>Onygenales incertae sedis</taxon>
        <taxon>Polytolypa</taxon>
    </lineage>
</organism>
<protein>
    <submittedName>
        <fullName evidence="2">Uncharacterized protein</fullName>
    </submittedName>
</protein>
<evidence type="ECO:0000313" key="2">
    <source>
        <dbReference type="EMBL" id="PGH14149.1"/>
    </source>
</evidence>
<comment type="caution">
    <text evidence="2">The sequence shown here is derived from an EMBL/GenBank/DDBJ whole genome shotgun (WGS) entry which is preliminary data.</text>
</comment>
<dbReference type="AlphaFoldDB" id="A0A2B7XZ06"/>
<dbReference type="InterPro" id="IPR007612">
    <property type="entry name" value="LOR"/>
</dbReference>
<feature type="compositionally biased region" description="Basic and acidic residues" evidence="1">
    <location>
        <begin position="141"/>
        <end position="150"/>
    </location>
</feature>
<reference evidence="2 3" key="1">
    <citation type="submission" date="2017-10" db="EMBL/GenBank/DDBJ databases">
        <title>Comparative genomics in systemic dimorphic fungi from Ajellomycetaceae.</title>
        <authorList>
            <person name="Munoz J.F."/>
            <person name="Mcewen J.G."/>
            <person name="Clay O.K."/>
            <person name="Cuomo C.A."/>
        </authorList>
    </citation>
    <scope>NUCLEOTIDE SEQUENCE [LARGE SCALE GENOMIC DNA]</scope>
    <source>
        <strain evidence="2 3">UAMH7299</strain>
    </source>
</reference>
<accession>A0A2B7XZ06</accession>
<gene>
    <name evidence="2" type="ORF">AJ80_06016</name>
</gene>
<name>A0A2B7XZ06_POLH7</name>
<keyword evidence="3" id="KW-1185">Reference proteome</keyword>
<evidence type="ECO:0000256" key="1">
    <source>
        <dbReference type="SAM" id="MobiDB-lite"/>
    </source>
</evidence>
<dbReference type="Proteomes" id="UP000224634">
    <property type="component" value="Unassembled WGS sequence"/>
</dbReference>
<dbReference type="Pfam" id="PF04525">
    <property type="entry name" value="LOR"/>
    <property type="match status" value="1"/>
</dbReference>
<dbReference type="EMBL" id="PDNA01000096">
    <property type="protein sequence ID" value="PGH14149.1"/>
    <property type="molecule type" value="Genomic_DNA"/>
</dbReference>
<feature type="region of interest" description="Disordered" evidence="1">
    <location>
        <begin position="130"/>
        <end position="150"/>
    </location>
</feature>
<proteinExistence type="predicted"/>